<protein>
    <recommendedName>
        <fullName evidence="3">DUF3080 domain-containing protein</fullName>
    </recommendedName>
</protein>
<dbReference type="EMBL" id="NBIM01000001">
    <property type="protein sequence ID" value="OXY82535.1"/>
    <property type="molecule type" value="Genomic_DNA"/>
</dbReference>
<evidence type="ECO:0000313" key="2">
    <source>
        <dbReference type="Proteomes" id="UP000242757"/>
    </source>
</evidence>
<dbReference type="Pfam" id="PF11279">
    <property type="entry name" value="DUF3080"/>
    <property type="match status" value="1"/>
</dbReference>
<sequence length="343" mass="38585">MNGSIIAILLACLWLTGCNDRQALKPAFDTYLSRVANVLGVDAPSLGEPPPLPTLPAQRRLQLPQPRVSAGLLDTLKLGECRLLGLVSEHNSPIGKSQNAGAVLLYHLHFQQGLEDCLAQSHDDELHAWLAALQQQKAPLLPGYHWNMMVAEPEIRAALTPRQRPVPPDHRGFQSTLHAFALFADLQRQAAGHLSLKGIDATEFNSRLGGLYNNHYLGELYYSLHSAAHYLQQSLDFLQRLTQFDCDPAGQADAERLRNAMEHYYIKDIQGQLSELDRRFVQLAPLLAQSLSAPTERYSAMAEYRNWYASGLESQIYVRYRRLTLEHARAWQDFLRRCNLSPG</sequence>
<comment type="caution">
    <text evidence="1">The sequence shown here is derived from an EMBL/GenBank/DDBJ whole genome shotgun (WGS) entry which is preliminary data.</text>
</comment>
<gene>
    <name evidence="1" type="ORF">B6S08_03140</name>
</gene>
<reference evidence="1 2" key="1">
    <citation type="submission" date="2017-08" db="EMBL/GenBank/DDBJ databases">
        <title>A Genome Sequence of Oceanimonas doudoroffii ATCC 27123T.</title>
        <authorList>
            <person name="Brennan M.A."/>
            <person name="Maclea K.S."/>
            <person name="Mcclelland W.D."/>
            <person name="Trachtenberg A.M."/>
        </authorList>
    </citation>
    <scope>NUCLEOTIDE SEQUENCE [LARGE SCALE GENOMIC DNA]</scope>
    <source>
        <strain evidence="1 2">ATCC 27123</strain>
    </source>
</reference>
<accession>A0A233RGL8</accession>
<dbReference type="AlphaFoldDB" id="A0A233RGL8"/>
<name>A0A233RGL8_9GAMM</name>
<dbReference type="RefSeq" id="WP_094199315.1">
    <property type="nucleotide sequence ID" value="NZ_NBIM01000001.1"/>
</dbReference>
<dbReference type="OrthoDB" id="5760979at2"/>
<evidence type="ECO:0008006" key="3">
    <source>
        <dbReference type="Google" id="ProtNLM"/>
    </source>
</evidence>
<dbReference type="Proteomes" id="UP000242757">
    <property type="component" value="Unassembled WGS sequence"/>
</dbReference>
<evidence type="ECO:0000313" key="1">
    <source>
        <dbReference type="EMBL" id="OXY82535.1"/>
    </source>
</evidence>
<organism evidence="1 2">
    <name type="scientific">Oceanimonas doudoroffii</name>
    <dbReference type="NCBI Taxonomy" id="84158"/>
    <lineage>
        <taxon>Bacteria</taxon>
        <taxon>Pseudomonadati</taxon>
        <taxon>Pseudomonadota</taxon>
        <taxon>Gammaproteobacteria</taxon>
        <taxon>Aeromonadales</taxon>
        <taxon>Aeromonadaceae</taxon>
        <taxon>Oceanimonas</taxon>
    </lineage>
</organism>
<dbReference type="InterPro" id="IPR021431">
    <property type="entry name" value="DUF3080"/>
</dbReference>
<proteinExistence type="predicted"/>
<keyword evidence="2" id="KW-1185">Reference proteome</keyword>